<protein>
    <submittedName>
        <fullName evidence="2">Cyclin</fullName>
    </submittedName>
</protein>
<dbReference type="CDD" id="cd20546">
    <property type="entry name" value="CYCLIN_SpCG1C_ScCTK2-like_rpt2"/>
    <property type="match status" value="1"/>
</dbReference>
<dbReference type="Proteomes" id="UP001149074">
    <property type="component" value="Unassembled WGS sequence"/>
</dbReference>
<proteinExistence type="predicted"/>
<name>A0A9W9EYH3_9EURO</name>
<evidence type="ECO:0000313" key="3">
    <source>
        <dbReference type="Proteomes" id="UP001149074"/>
    </source>
</evidence>
<dbReference type="PANTHER" id="PTHR10026">
    <property type="entry name" value="CYCLIN"/>
    <property type="match status" value="1"/>
</dbReference>
<dbReference type="OrthoDB" id="4951845at2759"/>
<dbReference type="GeneID" id="81360487"/>
<dbReference type="InterPro" id="IPR043198">
    <property type="entry name" value="Cyclin/Ssn8"/>
</dbReference>
<accession>A0A9W9EYH3</accession>
<dbReference type="GO" id="GO:0006357">
    <property type="term" value="P:regulation of transcription by RNA polymerase II"/>
    <property type="evidence" value="ECO:0007669"/>
    <property type="project" value="InterPro"/>
</dbReference>
<reference evidence="2" key="1">
    <citation type="submission" date="2022-11" db="EMBL/GenBank/DDBJ databases">
        <authorList>
            <person name="Petersen C."/>
        </authorList>
    </citation>
    <scope>NUCLEOTIDE SEQUENCE</scope>
    <source>
        <strain evidence="2">IBT 30761</strain>
    </source>
</reference>
<sequence>MASVTRDERARPAAAPAPEQGPPEPPPIHPSFIQVAKPYIFEHTIQQCFEAMRVDPIREASMRLQGIALIDSVRRILHLPLRTFNTAAVYYHRFRLVTPDTGHNFMVRETYPNPMTGVRSQQEILIQDAAAAALFTACKIEDTLKKSREIACAVYNLKKPSSEHLSPDDEYFETNAARMMGLERLMLEASGFDFRNRQPTKRLLKLGKHFQVGDDVALLAYRISIDLYRTYAPLKQTSSTMAFACLELACRLADLRNEPIETGQEYERWGTSRAEVMETLFDLLEMYTHQRGTTSVGPDFRADRFLTVRIPLNQEAAAQNLPRYTREEDSENRSTETGEGAPSQRPPHPLTPVAANNDRLGDRADRGARDAPVRFMIDPEWAAAERQAVEPYFREEWEEYEVEV</sequence>
<keyword evidence="3" id="KW-1185">Reference proteome</keyword>
<dbReference type="SUPFAM" id="SSF47954">
    <property type="entry name" value="Cyclin-like"/>
    <property type="match status" value="2"/>
</dbReference>
<dbReference type="RefSeq" id="XP_056472314.1">
    <property type="nucleotide sequence ID" value="XM_056621508.1"/>
</dbReference>
<dbReference type="EMBL" id="JAPQKI010000009">
    <property type="protein sequence ID" value="KAJ5090333.1"/>
    <property type="molecule type" value="Genomic_DNA"/>
</dbReference>
<feature type="compositionally biased region" description="Basic and acidic residues" evidence="1">
    <location>
        <begin position="324"/>
        <end position="336"/>
    </location>
</feature>
<feature type="compositionally biased region" description="Pro residues" evidence="1">
    <location>
        <begin position="19"/>
        <end position="29"/>
    </location>
</feature>
<feature type="compositionally biased region" description="Basic and acidic residues" evidence="1">
    <location>
        <begin position="359"/>
        <end position="368"/>
    </location>
</feature>
<organism evidence="2 3">
    <name type="scientific">Penicillium argentinense</name>
    <dbReference type="NCBI Taxonomy" id="1131581"/>
    <lineage>
        <taxon>Eukaryota</taxon>
        <taxon>Fungi</taxon>
        <taxon>Dikarya</taxon>
        <taxon>Ascomycota</taxon>
        <taxon>Pezizomycotina</taxon>
        <taxon>Eurotiomycetes</taxon>
        <taxon>Eurotiomycetidae</taxon>
        <taxon>Eurotiales</taxon>
        <taxon>Aspergillaceae</taxon>
        <taxon>Penicillium</taxon>
    </lineage>
</organism>
<dbReference type="InterPro" id="IPR036915">
    <property type="entry name" value="Cyclin-like_sf"/>
</dbReference>
<comment type="caution">
    <text evidence="2">The sequence shown here is derived from an EMBL/GenBank/DDBJ whole genome shotgun (WGS) entry which is preliminary data.</text>
</comment>
<dbReference type="FunFam" id="1.10.472.10:FF:000101">
    <property type="entry name" value="Cyclin, putative"/>
    <property type="match status" value="1"/>
</dbReference>
<feature type="region of interest" description="Disordered" evidence="1">
    <location>
        <begin position="1"/>
        <end position="29"/>
    </location>
</feature>
<feature type="compositionally biased region" description="Basic and acidic residues" evidence="1">
    <location>
        <begin position="1"/>
        <end position="11"/>
    </location>
</feature>
<evidence type="ECO:0000256" key="1">
    <source>
        <dbReference type="SAM" id="MobiDB-lite"/>
    </source>
</evidence>
<dbReference type="GO" id="GO:0016538">
    <property type="term" value="F:cyclin-dependent protein serine/threonine kinase regulator activity"/>
    <property type="evidence" value="ECO:0007669"/>
    <property type="project" value="InterPro"/>
</dbReference>
<feature type="region of interest" description="Disordered" evidence="1">
    <location>
        <begin position="317"/>
        <end position="368"/>
    </location>
</feature>
<reference evidence="2" key="2">
    <citation type="journal article" date="2023" name="IMA Fungus">
        <title>Comparative genomic study of the Penicillium genus elucidates a diverse pangenome and 15 lateral gene transfer events.</title>
        <authorList>
            <person name="Petersen C."/>
            <person name="Sorensen T."/>
            <person name="Nielsen M.R."/>
            <person name="Sondergaard T.E."/>
            <person name="Sorensen J.L."/>
            <person name="Fitzpatrick D.A."/>
            <person name="Frisvad J.C."/>
            <person name="Nielsen K.L."/>
        </authorList>
    </citation>
    <scope>NUCLEOTIDE SEQUENCE</scope>
    <source>
        <strain evidence="2">IBT 30761</strain>
    </source>
</reference>
<gene>
    <name evidence="2" type="ORF">N7532_009017</name>
</gene>
<dbReference type="AlphaFoldDB" id="A0A9W9EYH3"/>
<evidence type="ECO:0000313" key="2">
    <source>
        <dbReference type="EMBL" id="KAJ5090333.1"/>
    </source>
</evidence>
<dbReference type="Gene3D" id="1.10.472.10">
    <property type="entry name" value="Cyclin-like"/>
    <property type="match status" value="2"/>
</dbReference>